<name>A0A086JFD2_TOXGO</name>
<feature type="region of interest" description="Disordered" evidence="12">
    <location>
        <begin position="546"/>
        <end position="565"/>
    </location>
</feature>
<dbReference type="InterPro" id="IPR041679">
    <property type="entry name" value="DNA2/NAM7-like_C"/>
</dbReference>
<evidence type="ECO:0000256" key="10">
    <source>
        <dbReference type="ARBA" id="ARBA00022840"/>
    </source>
</evidence>
<sequence>MSAFCALRVKTFSRYESCGVYSLRFLWAHLACKCRLSPFLVLLLPSLQVSEFLFVCFCRQPKALSECGLREETQRVPFLSANLTASLVVNMASPNSFDISDFIFDAADLNFTPNGGAVSTVPGVDVDEDFSSPLPPSGPTARLDSYPPSSGRNTSDEAYQQGDASTASPQRCPLPSGGVSGDGAVEDLQEKLDRLHLAPEEDWSNLHSGPGPSGSVDASVATLSSLAERQETVGRSGSGEVPESHRKCAEDGTPNGVHAGDAGEPREELKEDHGRGGKATKEIPEHACSYCGASSPDCVLKCCCCNKYFCNSPCSASGSSMGSHIIFHLVKSRHREVMLHPEGPLGDCTLECFQCGSRNVFLLGLIPAEQEGVVVLICREPCLSSGALKQSGWDLTQWQPLIEGKSFLPWLVRSTLTAEEQRDCHVVTTQQLQRLEELWQKNPQATLEELSQTKEEAPLPCVKLVYEDGFDYQRTFAPLVQAEADFDKQIKDGQKLVRVKLRWEQGLNRRRLAYFMYSRDEGCNVRVAAGDEVKISTVLPKSVLSGASSSAPPSSGGSHGSGCTYSNEATSSNGVGSGGTAGLEGDGNFVQWSCTGSITRFSEDSEEVIVEVKKPPNAKGAWDSPVPLLYTIEFVWKSTSFERMQAALRQLAVDEISVSSYLYHTLMGKQMEHQIIQTPMPLQISAPNLAPLNPSQMLAIRYALQHPLSLIQGPPGTGKTLTCSTLVYQMVKLSEVGSHIHPRCAGRVNKEGGQVLVVAPSNVAVDQLAERINRTGLKVIRMYSKSREGASSSLTSFCVENLALHKKVLELKTGSSDEMAKYIQLKEQTGELAAADERRLRLLISRAEMEILQTADVICTTCVGAGDNRLQGFRFRQVVIDEAAQATEPECLIPIVLGAKQVVLIGDHCQLGPVVLSKKAAAAGLATSLFSRLLALGHRPLRLKVQYRMHPALSFFPSYFFYEGELQNGVTMTERTYFHQGPGDHRFPWPNEERPMFFYHSTASEEISGSGTSYVNRIEASNIEKIVTFLLKCGLKASQIGVITPYDGQRAHISSLFQRQTTLGQAAFADLEVASVDAFQGREKDFILLSCVRSNSNTGIGFLADSRRLNVAMTRAKYGLIICGNATVLANYMPRVARPPGAPAAPPPGGGTTGLPGNALGPCGVQVGPGASTLSGTPCVPEPPIWRLLIHHYLKYDLVVDGPLSNLKPSKIRITLPPLTPFGALTAAGASKGGRGGAGATKGKLGKIKAASRHIAPEELQDYDRHATTSGYLQTVPSSGGLSAGQPNAGPPPASTYIPNGAGGYYSAPPLYPCAAFAALLGADRGFQSQSPMPSSSLMAAHAASGTAFYYPSGQGGALAAAAVSGADHQTLRAPAAYFSGRDAEAGGFSGGSQGASAACASSSFRDSGAGLGQSGAGASKSNTRPGEGPHGAVDVISRAIAGGGAFASRPFPTETADAGTATPGAGKRGGPKSSDRDARNETRGLGESLGPANASGASDPDFVGRDSGCASRPNRAATVVSEQLDDDSFTFIGSQVGF</sequence>
<dbReference type="Pfam" id="PF13086">
    <property type="entry name" value="AAA_11"/>
    <property type="match status" value="1"/>
</dbReference>
<proteinExistence type="inferred from homology"/>
<dbReference type="GO" id="GO:0000184">
    <property type="term" value="P:nuclear-transcribed mRNA catabolic process, nonsense-mediated decay"/>
    <property type="evidence" value="ECO:0007669"/>
    <property type="project" value="InterPro"/>
</dbReference>
<dbReference type="CDD" id="cd18039">
    <property type="entry name" value="DEXXQc_UPF1"/>
    <property type="match status" value="1"/>
</dbReference>
<dbReference type="InterPro" id="IPR027417">
    <property type="entry name" value="P-loop_NTPase"/>
</dbReference>
<dbReference type="InterPro" id="IPR045055">
    <property type="entry name" value="DNA2/NAM7-like"/>
</dbReference>
<feature type="domain" description="Upf1" evidence="13">
    <location>
        <begin position="280"/>
        <end position="442"/>
    </location>
</feature>
<comment type="caution">
    <text evidence="14">The sequence shown here is derived from an EMBL/GenBank/DDBJ whole genome shotgun (WGS) entry which is preliminary data.</text>
</comment>
<evidence type="ECO:0000256" key="8">
    <source>
        <dbReference type="ARBA" id="ARBA00022806"/>
    </source>
</evidence>
<evidence type="ECO:0000256" key="1">
    <source>
        <dbReference type="ARBA" id="ARBA00004496"/>
    </source>
</evidence>
<dbReference type="GO" id="GO:0005737">
    <property type="term" value="C:cytoplasm"/>
    <property type="evidence" value="ECO:0007669"/>
    <property type="project" value="UniProtKB-SubCell"/>
</dbReference>
<evidence type="ECO:0000313" key="15">
    <source>
        <dbReference type="Proteomes" id="UP000028828"/>
    </source>
</evidence>
<keyword evidence="7" id="KW-0378">Hydrolase</keyword>
<comment type="similarity">
    <text evidence="2">Belongs to the DNA2/NAM7 helicase family.</text>
</comment>
<evidence type="ECO:0000259" key="13">
    <source>
        <dbReference type="PROSITE" id="PS51997"/>
    </source>
</evidence>
<feature type="compositionally biased region" description="Polar residues" evidence="12">
    <location>
        <begin position="147"/>
        <end position="169"/>
    </location>
</feature>
<feature type="region of interest" description="C4" evidence="11">
    <location>
        <begin position="352"/>
        <end position="382"/>
    </location>
</feature>
<feature type="region of interest" description="Disordered" evidence="12">
    <location>
        <begin position="122"/>
        <end position="184"/>
    </location>
</feature>
<dbReference type="PANTHER" id="PTHR10887:SF364">
    <property type="entry name" value="REGULATOR OF NONSENSE TRANSCRIPTS 1"/>
    <property type="match status" value="1"/>
</dbReference>
<dbReference type="Gene3D" id="6.10.140.1240">
    <property type="match status" value="1"/>
</dbReference>
<dbReference type="GO" id="GO:0003723">
    <property type="term" value="F:RNA binding"/>
    <property type="evidence" value="ECO:0007669"/>
    <property type="project" value="InterPro"/>
</dbReference>
<gene>
    <name evidence="14" type="ORF">TGP89_291820</name>
</gene>
<dbReference type="Proteomes" id="UP000028828">
    <property type="component" value="Unassembled WGS sequence"/>
</dbReference>
<keyword evidence="3" id="KW-0963">Cytoplasm</keyword>
<feature type="region of interest" description="Disordered" evidence="12">
    <location>
        <begin position="1447"/>
        <end position="1515"/>
    </location>
</feature>
<dbReference type="Gene3D" id="3.40.50.300">
    <property type="entry name" value="P-loop containing nucleotide triphosphate hydrolases"/>
    <property type="match status" value="2"/>
</dbReference>
<dbReference type="CDD" id="cd21407">
    <property type="entry name" value="1B_UPF1-like"/>
    <property type="match status" value="1"/>
</dbReference>
<feature type="region of interest" description="Disordered" evidence="12">
    <location>
        <begin position="1410"/>
        <end position="1433"/>
    </location>
</feature>
<dbReference type="Gene3D" id="2.40.30.230">
    <property type="match status" value="1"/>
</dbReference>
<dbReference type="InterPro" id="IPR041677">
    <property type="entry name" value="DNA2/NAM7_AAA_11"/>
</dbReference>
<organism evidence="14 15">
    <name type="scientific">Toxoplasma gondii p89</name>
    <dbReference type="NCBI Taxonomy" id="943119"/>
    <lineage>
        <taxon>Eukaryota</taxon>
        <taxon>Sar</taxon>
        <taxon>Alveolata</taxon>
        <taxon>Apicomplexa</taxon>
        <taxon>Conoidasida</taxon>
        <taxon>Coccidia</taxon>
        <taxon>Eucoccidiorida</taxon>
        <taxon>Eimeriorina</taxon>
        <taxon>Sarcocystidae</taxon>
        <taxon>Toxoplasma</taxon>
    </lineage>
</organism>
<dbReference type="GO" id="GO:0016787">
    <property type="term" value="F:hydrolase activity"/>
    <property type="evidence" value="ECO:0007669"/>
    <property type="project" value="UniProtKB-KW"/>
</dbReference>
<dbReference type="SUPFAM" id="SSF52540">
    <property type="entry name" value="P-loop containing nucleoside triphosphate hydrolases"/>
    <property type="match status" value="1"/>
</dbReference>
<keyword evidence="5" id="KW-0547">Nucleotide-binding</keyword>
<evidence type="ECO:0000256" key="11">
    <source>
        <dbReference type="PROSITE-ProRule" id="PRU01341"/>
    </source>
</evidence>
<evidence type="ECO:0000256" key="9">
    <source>
        <dbReference type="ARBA" id="ARBA00022833"/>
    </source>
</evidence>
<feature type="region of interest" description="Disordered" evidence="12">
    <location>
        <begin position="229"/>
        <end position="279"/>
    </location>
</feature>
<dbReference type="GO" id="GO:0008270">
    <property type="term" value="F:zinc ion binding"/>
    <property type="evidence" value="ECO:0007669"/>
    <property type="project" value="UniProtKB-UniRule"/>
</dbReference>
<feature type="compositionally biased region" description="Basic and acidic residues" evidence="12">
    <location>
        <begin position="1474"/>
        <end position="1485"/>
    </location>
</feature>
<accession>A0A086JFD2</accession>
<dbReference type="InterPro" id="IPR018999">
    <property type="entry name" value="UPF1_CH/ZBD"/>
</dbReference>
<evidence type="ECO:0000256" key="6">
    <source>
        <dbReference type="ARBA" id="ARBA00022771"/>
    </source>
</evidence>
<protein>
    <submittedName>
        <fullName evidence="14">RNA helicase (UPF2 interacting domain) protein</fullName>
    </submittedName>
</protein>
<feature type="compositionally biased region" description="Low complexity" evidence="12">
    <location>
        <begin position="546"/>
        <end position="556"/>
    </location>
</feature>
<keyword evidence="8 14" id="KW-0347">Helicase</keyword>
<keyword evidence="9 11" id="KW-0862">Zinc</keyword>
<dbReference type="CDD" id="cd18808">
    <property type="entry name" value="SF1_C_Upf1"/>
    <property type="match status" value="1"/>
</dbReference>
<dbReference type="FunFam" id="3.40.50.300:FF:000097">
    <property type="entry name" value="Regulator of nonsense transcripts 1"/>
    <property type="match status" value="1"/>
</dbReference>
<keyword evidence="10" id="KW-0067">ATP-binding</keyword>
<evidence type="ECO:0000256" key="3">
    <source>
        <dbReference type="ARBA" id="ARBA00022490"/>
    </source>
</evidence>
<keyword evidence="4 11" id="KW-0479">Metal-binding</keyword>
<dbReference type="GO" id="GO:0003724">
    <property type="term" value="F:RNA helicase activity"/>
    <property type="evidence" value="ECO:0007669"/>
    <property type="project" value="InterPro"/>
</dbReference>
<evidence type="ECO:0000256" key="2">
    <source>
        <dbReference type="ARBA" id="ARBA00007913"/>
    </source>
</evidence>
<dbReference type="VEuPathDB" id="ToxoDB:TGP89_291820"/>
<dbReference type="OrthoDB" id="330192at2759"/>
<feature type="compositionally biased region" description="Low complexity" evidence="12">
    <location>
        <begin position="1454"/>
        <end position="1466"/>
    </location>
</feature>
<dbReference type="GO" id="GO:0005524">
    <property type="term" value="F:ATP binding"/>
    <property type="evidence" value="ECO:0007669"/>
    <property type="project" value="UniProtKB-KW"/>
</dbReference>
<dbReference type="EMBL" id="AEYI02002015">
    <property type="protein sequence ID" value="KFG30850.1"/>
    <property type="molecule type" value="Genomic_DNA"/>
</dbReference>
<evidence type="ECO:0000256" key="4">
    <source>
        <dbReference type="ARBA" id="ARBA00022723"/>
    </source>
</evidence>
<evidence type="ECO:0000256" key="12">
    <source>
        <dbReference type="SAM" id="MobiDB-lite"/>
    </source>
</evidence>
<dbReference type="Pfam" id="PF13087">
    <property type="entry name" value="AAA_12"/>
    <property type="match status" value="1"/>
</dbReference>
<dbReference type="PANTHER" id="PTHR10887">
    <property type="entry name" value="DNA2/NAM7 HELICASE FAMILY"/>
    <property type="match status" value="1"/>
</dbReference>
<reference evidence="14 15" key="1">
    <citation type="submission" date="2014-03" db="EMBL/GenBank/DDBJ databases">
        <authorList>
            <person name="Sibley D."/>
            <person name="Venepally P."/>
            <person name="Karamycheva S."/>
            <person name="Hadjithomas M."/>
            <person name="Khan A."/>
            <person name="Brunk B."/>
            <person name="Roos D."/>
            <person name="Caler E."/>
            <person name="Lorenzi H."/>
        </authorList>
    </citation>
    <scope>NUCLEOTIDE SEQUENCE [LARGE SCALE GENOMIC DNA]</scope>
    <source>
        <strain evidence="15">p89</strain>
    </source>
</reference>
<keyword evidence="6 11" id="KW-0863">Zinc-finger</keyword>
<evidence type="ECO:0000313" key="14">
    <source>
        <dbReference type="EMBL" id="KFG30850.1"/>
    </source>
</evidence>
<feature type="compositionally biased region" description="Basic and acidic residues" evidence="12">
    <location>
        <begin position="261"/>
        <end position="279"/>
    </location>
</feature>
<dbReference type="Pfam" id="PF09416">
    <property type="entry name" value="UPF1_Zn_bind"/>
    <property type="match status" value="1"/>
</dbReference>
<evidence type="ECO:0000256" key="5">
    <source>
        <dbReference type="ARBA" id="ARBA00022741"/>
    </source>
</evidence>
<dbReference type="InterPro" id="IPR040812">
    <property type="entry name" value="UPF1_1B_dom"/>
</dbReference>
<dbReference type="InterPro" id="IPR047187">
    <property type="entry name" value="SF1_C_Upf1"/>
</dbReference>
<dbReference type="PROSITE" id="PS51997">
    <property type="entry name" value="UPF1_CH_RICH"/>
    <property type="match status" value="1"/>
</dbReference>
<dbReference type="CDD" id="cd21400">
    <property type="entry name" value="ZBD_UPF1-like"/>
    <property type="match status" value="1"/>
</dbReference>
<evidence type="ECO:0000256" key="7">
    <source>
        <dbReference type="ARBA" id="ARBA00022801"/>
    </source>
</evidence>
<comment type="subcellular location">
    <subcellularLocation>
        <location evidence="1">Cytoplasm</location>
    </subcellularLocation>
</comment>
<comment type="caution">
    <text evidence="11">Lacks conserved residue(s) required for the propagation of feature annotation.</text>
</comment>